<feature type="region of interest" description="Disordered" evidence="1">
    <location>
        <begin position="394"/>
        <end position="422"/>
    </location>
</feature>
<evidence type="ECO:0000256" key="1">
    <source>
        <dbReference type="SAM" id="MobiDB-lite"/>
    </source>
</evidence>
<dbReference type="InterPro" id="IPR011009">
    <property type="entry name" value="Kinase-like_dom_sf"/>
</dbReference>
<dbReference type="Proteomes" id="UP001501746">
    <property type="component" value="Unassembled WGS sequence"/>
</dbReference>
<organism evidence="4 5">
    <name type="scientific">Agromyces salentinus</name>
    <dbReference type="NCBI Taxonomy" id="269421"/>
    <lineage>
        <taxon>Bacteria</taxon>
        <taxon>Bacillati</taxon>
        <taxon>Actinomycetota</taxon>
        <taxon>Actinomycetes</taxon>
        <taxon>Micrococcales</taxon>
        <taxon>Microbacteriaceae</taxon>
        <taxon>Agromyces</taxon>
    </lineage>
</organism>
<feature type="region of interest" description="Disordered" evidence="1">
    <location>
        <begin position="280"/>
        <end position="304"/>
    </location>
</feature>
<dbReference type="PROSITE" id="PS50011">
    <property type="entry name" value="PROTEIN_KINASE_DOM"/>
    <property type="match status" value="1"/>
</dbReference>
<feature type="compositionally biased region" description="Basic residues" evidence="1">
    <location>
        <begin position="1"/>
        <end position="10"/>
    </location>
</feature>
<feature type="transmembrane region" description="Helical" evidence="2">
    <location>
        <begin position="356"/>
        <end position="374"/>
    </location>
</feature>
<gene>
    <name evidence="4" type="ORF">GCM10009750_18830</name>
</gene>
<proteinExistence type="predicted"/>
<evidence type="ECO:0000313" key="4">
    <source>
        <dbReference type="EMBL" id="GAA1834722.1"/>
    </source>
</evidence>
<dbReference type="EMBL" id="BAAANK010000005">
    <property type="protein sequence ID" value="GAA1834722.1"/>
    <property type="molecule type" value="Genomic_DNA"/>
</dbReference>
<keyword evidence="5" id="KW-1185">Reference proteome</keyword>
<keyword evidence="2" id="KW-0472">Membrane</keyword>
<comment type="caution">
    <text evidence="4">The sequence shown here is derived from an EMBL/GenBank/DDBJ whole genome shotgun (WGS) entry which is preliminary data.</text>
</comment>
<accession>A0ABN2MRN0</accession>
<dbReference type="InterPro" id="IPR000719">
    <property type="entry name" value="Prot_kinase_dom"/>
</dbReference>
<reference evidence="4 5" key="1">
    <citation type="journal article" date="2019" name="Int. J. Syst. Evol. Microbiol.">
        <title>The Global Catalogue of Microorganisms (GCM) 10K type strain sequencing project: providing services to taxonomists for standard genome sequencing and annotation.</title>
        <authorList>
            <consortium name="The Broad Institute Genomics Platform"/>
            <consortium name="The Broad Institute Genome Sequencing Center for Infectious Disease"/>
            <person name="Wu L."/>
            <person name="Ma J."/>
        </authorList>
    </citation>
    <scope>NUCLEOTIDE SEQUENCE [LARGE SCALE GENOMIC DNA]</scope>
    <source>
        <strain evidence="4 5">JCM 14323</strain>
    </source>
</reference>
<evidence type="ECO:0000259" key="3">
    <source>
        <dbReference type="PROSITE" id="PS50011"/>
    </source>
</evidence>
<protein>
    <recommendedName>
        <fullName evidence="3">Protein kinase domain-containing protein</fullName>
    </recommendedName>
</protein>
<evidence type="ECO:0000256" key="2">
    <source>
        <dbReference type="SAM" id="Phobius"/>
    </source>
</evidence>
<name>A0ABN2MRN0_9MICO</name>
<sequence>MTRRTRRRSARQPDPAPEDPRADSGTRIAGYRVVRRISSGQRADVFLAVAARGAGEGGWGPPTRSGESVDAGSAPLVALRVYRDDVDDVSIATELAVMEEAAGAGVPALIDVATSTDGARVLVVERIAGPTVGQLLIDRAIEPGEAVTLVAPVVDAVARLADRDFAHVDLTAFDVRLDAAGRPRLLGLDGIRRMPSSGAERTAMRRDALLAMSGYVEAVIAAVRPAGVFEDARRLMGRPLEARPFEPFERELERAMFAAAAAVPISGAVVARAPRVPTRMVPPLPSTEPDAAPGAGEHPVRSRRGAGLMTAGGGLLDVAEMPAPLLERLADSVDGARFARPRVAVSAWMRRHRRTFVVAALVGAGALVVLLTAVPPAPGGGGTKPDAIVTVPSEAAEAPDRPPSPTAGAVEQTGEPDGLSGSVAPADAAALLIRRRAACFADLDPECLRPLVQPGSAIEASDWHSMIAARDGGPEVPELDPEYVEVVAEMGAAVLVRVAAAGQTEPASLLMVRSEAGWRLREMFD</sequence>
<keyword evidence="2" id="KW-0812">Transmembrane</keyword>
<dbReference type="SUPFAM" id="SSF56112">
    <property type="entry name" value="Protein kinase-like (PK-like)"/>
    <property type="match status" value="1"/>
</dbReference>
<feature type="region of interest" description="Disordered" evidence="1">
    <location>
        <begin position="1"/>
        <end position="27"/>
    </location>
</feature>
<dbReference type="RefSeq" id="WP_157426234.1">
    <property type="nucleotide sequence ID" value="NZ_BAAANK010000005.1"/>
</dbReference>
<keyword evidence="2" id="KW-1133">Transmembrane helix</keyword>
<evidence type="ECO:0000313" key="5">
    <source>
        <dbReference type="Proteomes" id="UP001501746"/>
    </source>
</evidence>
<feature type="domain" description="Protein kinase" evidence="3">
    <location>
        <begin position="31"/>
        <end position="301"/>
    </location>
</feature>